<sequence length="473" mass="51966">MRILFNQIQKSTLPIFIGLGVFISFPSLWAVASNSRNAINARYEGMAGVNFALGGSPMDVALNPANLYLMKGKKIEFGLGMSHAQIRLKDQFLDSDPSLNYTNSKSRTGAGAAPYMAVKLPVTDTIDYGFAAYVFGVVNGAAEKINRNTPTGETVNQWAGLPGIFGDGKRIQETTENQGIFIKAVNGLSIKFGNLSLGASLELNYGAQNRNIRYYDAFGIREIPGQGFHYESRKNALALSGIIGSNYTVTDWFRIAYVYQSSANFPFDGSYTIGVNDPTYYRSTGVSYNFRSPEKHGLGFAVGPENLKVAIDFLYINYGSYLKNARQNLEDPWYPNPQGRSSEAIAHLNYRNQWAVLIGLEHKITKEWTYRFGYSYNSPIVSSNALNGAQGILLTLNHVIAGGFSYSSGPWSFDFGTSCFIPGRQIEGGKDTDWAISHGIFGPNNQNNIVGYSYSAQALHSIGINFGVTRSFD</sequence>
<dbReference type="Proteomes" id="UP000001340">
    <property type="component" value="Unassembled WGS sequence"/>
</dbReference>
<keyword evidence="6 8" id="KW-0472">Membrane</keyword>
<evidence type="ECO:0000313" key="9">
    <source>
        <dbReference type="EMBL" id="EKR55918.1"/>
    </source>
</evidence>
<feature type="transmembrane region" description="Helical" evidence="8">
    <location>
        <begin position="12"/>
        <end position="32"/>
    </location>
</feature>
<dbReference type="SUPFAM" id="SSF56935">
    <property type="entry name" value="Porins"/>
    <property type="match status" value="1"/>
</dbReference>
<evidence type="ECO:0000256" key="5">
    <source>
        <dbReference type="ARBA" id="ARBA00022729"/>
    </source>
</evidence>
<dbReference type="GO" id="GO:0015483">
    <property type="term" value="F:long-chain fatty acid transporting porin activity"/>
    <property type="evidence" value="ECO:0007669"/>
    <property type="project" value="TreeGrafter"/>
</dbReference>
<evidence type="ECO:0000256" key="4">
    <source>
        <dbReference type="ARBA" id="ARBA00022692"/>
    </source>
</evidence>
<accession>A0A0E2D7C8</accession>
<dbReference type="InterPro" id="IPR005017">
    <property type="entry name" value="OMPP1/FadL/TodX"/>
</dbReference>
<dbReference type="PANTHER" id="PTHR35093:SF8">
    <property type="entry name" value="OUTER MEMBRANE PROTEIN NMB0088-RELATED"/>
    <property type="match status" value="1"/>
</dbReference>
<proteinExistence type="inferred from homology"/>
<evidence type="ECO:0000256" key="3">
    <source>
        <dbReference type="ARBA" id="ARBA00022452"/>
    </source>
</evidence>
<evidence type="ECO:0000256" key="2">
    <source>
        <dbReference type="ARBA" id="ARBA00008163"/>
    </source>
</evidence>
<dbReference type="Gene3D" id="2.40.160.60">
    <property type="entry name" value="Outer membrane protein transport protein (OMPP1/FadL/TodX)"/>
    <property type="match status" value="1"/>
</dbReference>
<dbReference type="GO" id="GO:0009279">
    <property type="term" value="C:cell outer membrane"/>
    <property type="evidence" value="ECO:0007669"/>
    <property type="project" value="UniProtKB-SubCell"/>
</dbReference>
<keyword evidence="7" id="KW-0998">Cell outer membrane</keyword>
<keyword evidence="4 8" id="KW-0812">Transmembrane</keyword>
<evidence type="ECO:0000256" key="8">
    <source>
        <dbReference type="SAM" id="Phobius"/>
    </source>
</evidence>
<protein>
    <submittedName>
        <fullName evidence="9">Transporter, Ompp1/FadL/TodX family</fullName>
    </submittedName>
</protein>
<dbReference type="RefSeq" id="WP_001221070.1">
    <property type="nucleotide sequence ID" value="NZ_AHNR02000028.1"/>
</dbReference>
<keyword evidence="3" id="KW-1134">Transmembrane beta strand</keyword>
<evidence type="ECO:0000313" key="10">
    <source>
        <dbReference type="Proteomes" id="UP000001340"/>
    </source>
</evidence>
<organism evidence="9 10">
    <name type="scientific">Leptospira interrogans str. UI 12758</name>
    <dbReference type="NCBI Taxonomy" id="1049938"/>
    <lineage>
        <taxon>Bacteria</taxon>
        <taxon>Pseudomonadati</taxon>
        <taxon>Spirochaetota</taxon>
        <taxon>Spirochaetia</taxon>
        <taxon>Leptospirales</taxon>
        <taxon>Leptospiraceae</taxon>
        <taxon>Leptospira</taxon>
    </lineage>
</organism>
<comment type="caution">
    <text evidence="9">The sequence shown here is derived from an EMBL/GenBank/DDBJ whole genome shotgun (WGS) entry which is preliminary data.</text>
</comment>
<dbReference type="AlphaFoldDB" id="A0A0E2D7C8"/>
<dbReference type="PANTHER" id="PTHR35093">
    <property type="entry name" value="OUTER MEMBRANE PROTEIN NMB0088-RELATED"/>
    <property type="match status" value="1"/>
</dbReference>
<evidence type="ECO:0000256" key="6">
    <source>
        <dbReference type="ARBA" id="ARBA00023136"/>
    </source>
</evidence>
<reference evidence="9 10" key="1">
    <citation type="submission" date="2012-10" db="EMBL/GenBank/DDBJ databases">
        <authorList>
            <person name="Harkins D.M."/>
            <person name="Durkin A.S."/>
            <person name="Brinkac L.M."/>
            <person name="Haft D.H."/>
            <person name="Selengut J.D."/>
            <person name="Sanka R."/>
            <person name="DePew J."/>
            <person name="Purushe J."/>
            <person name="Chanthongthip A."/>
            <person name="Lattana O."/>
            <person name="Phetsouvanh R."/>
            <person name="Newton P.N."/>
            <person name="Vinetz J.M."/>
            <person name="Sutton G.G."/>
            <person name="Nierman W.C."/>
            <person name="Fouts D.E."/>
        </authorList>
    </citation>
    <scope>NUCLEOTIDE SEQUENCE [LARGE SCALE GENOMIC DNA]</scope>
    <source>
        <strain evidence="9 10">UI 12758</strain>
    </source>
</reference>
<keyword evidence="5" id="KW-0732">Signal</keyword>
<dbReference type="EMBL" id="AHNR02000028">
    <property type="protein sequence ID" value="EKR55918.1"/>
    <property type="molecule type" value="Genomic_DNA"/>
</dbReference>
<name>A0A0E2D7C8_LEPIR</name>
<comment type="similarity">
    <text evidence="2">Belongs to the OmpP1/FadL family.</text>
</comment>
<evidence type="ECO:0000256" key="7">
    <source>
        <dbReference type="ARBA" id="ARBA00023237"/>
    </source>
</evidence>
<gene>
    <name evidence="9" type="ORF">LEP1GSC105_2037</name>
</gene>
<comment type="subcellular location">
    <subcellularLocation>
        <location evidence="1">Cell outer membrane</location>
        <topology evidence="1">Multi-pass membrane protein</topology>
    </subcellularLocation>
</comment>
<evidence type="ECO:0000256" key="1">
    <source>
        <dbReference type="ARBA" id="ARBA00004571"/>
    </source>
</evidence>
<keyword evidence="8" id="KW-1133">Transmembrane helix</keyword>